<dbReference type="RefSeq" id="WP_021827599.1">
    <property type="nucleotide sequence ID" value="NZ_AWTR02000062.1"/>
</dbReference>
<gene>
    <name evidence="2" type="ORF">P618_200702</name>
</gene>
<dbReference type="OrthoDB" id="7178894at2"/>
<accession>W6TEH6</accession>
<dbReference type="eggNOG" id="COG0438">
    <property type="taxonomic scope" value="Bacteria"/>
</dbReference>
<organism evidence="2 3">
    <name type="scientific">Holospora obtusa F1</name>
    <dbReference type="NCBI Taxonomy" id="1399147"/>
    <lineage>
        <taxon>Bacteria</taxon>
        <taxon>Pseudomonadati</taxon>
        <taxon>Pseudomonadota</taxon>
        <taxon>Alphaproteobacteria</taxon>
        <taxon>Holosporales</taxon>
        <taxon>Holosporaceae</taxon>
        <taxon>Holospora</taxon>
    </lineage>
</organism>
<protein>
    <recommendedName>
        <fullName evidence="1">Spore protein YkvP/CgeB glycosyl transferase-like domain-containing protein</fullName>
    </recommendedName>
</protein>
<evidence type="ECO:0000313" key="3">
    <source>
        <dbReference type="Proteomes" id="UP000019112"/>
    </source>
</evidence>
<reference evidence="2 3" key="1">
    <citation type="journal article" date="2014" name="FEMS Microbiol. Lett.">
        <title>Draft genome sequences of three Holospora species (Holospora obtusa, Holospora undulata, and Holospora elegans), endonuclear symbiotic bacteria of the ciliate Paramecium caudatum.</title>
        <authorList>
            <person name="Dohra H."/>
            <person name="Tanaka K."/>
            <person name="Suzuki T."/>
            <person name="Fujishima M."/>
            <person name="Suzuki H."/>
        </authorList>
    </citation>
    <scope>NUCLEOTIDE SEQUENCE [LARGE SCALE GENOMIC DNA]</scope>
    <source>
        <strain evidence="2 3">F1</strain>
    </source>
</reference>
<dbReference type="STRING" id="1399147.P618_200702"/>
<dbReference type="EMBL" id="AWTR02000062">
    <property type="protein sequence ID" value="ETZ07159.1"/>
    <property type="molecule type" value="Genomic_DNA"/>
</dbReference>
<evidence type="ECO:0000313" key="2">
    <source>
        <dbReference type="EMBL" id="ETZ07159.1"/>
    </source>
</evidence>
<proteinExistence type="predicted"/>
<dbReference type="Proteomes" id="UP000019112">
    <property type="component" value="Unassembled WGS sequence"/>
</dbReference>
<keyword evidence="3" id="KW-1185">Reference proteome</keyword>
<name>W6TEH6_HOLOB</name>
<feature type="domain" description="Spore protein YkvP/CgeB glycosyl transferase-like" evidence="1">
    <location>
        <begin position="317"/>
        <end position="398"/>
    </location>
</feature>
<dbReference type="Pfam" id="PF13524">
    <property type="entry name" value="Glyco_trans_1_2"/>
    <property type="match status" value="1"/>
</dbReference>
<sequence>MKTLLLHSTYTEKMSYFDDWIDAFKAHSDFSTLCINVFNASKDLISDVKSKIENYELIVLHHSMNGDTLKYLDPFIEALKNRRGKLVSFVGNEVNLPTIGMAPKIKNLQEIEADFIATQLLEEAGQWLYEDCNKAKVISLPHALNPEAFFSKHAFKDKKIDIGTRSARYGVYVGDNDRNSIIQYFYHNAHSLNLNIDLGLDSNSQKRFNRQEWSDFLSSCKATLSTEAGSFYLEKHDIIVNKIQDFLKKRSVKIVLPHETFARKTYRKIVPSFVRKIIVSLLKDRIVEIDNIDQECDFDELYEKFFRLAPKPPVYTKAISSRHFDAIGTKTLHVMYPGRYNDILIPGEHYFELKPDHSNVEDLKDFLLDAKTVKNITEAAYNHVITHHTHKNRLDALLKVL</sequence>
<evidence type="ECO:0000259" key="1">
    <source>
        <dbReference type="Pfam" id="PF13524"/>
    </source>
</evidence>
<dbReference type="InterPro" id="IPR055259">
    <property type="entry name" value="YkvP/CgeB_Glyco_trans-like"/>
</dbReference>
<comment type="caution">
    <text evidence="2">The sequence shown here is derived from an EMBL/GenBank/DDBJ whole genome shotgun (WGS) entry which is preliminary data.</text>
</comment>
<dbReference type="AlphaFoldDB" id="W6TEH6"/>